<evidence type="ECO:0000313" key="3">
    <source>
        <dbReference type="Proteomes" id="UP001055732"/>
    </source>
</evidence>
<keyword evidence="3" id="KW-1185">Reference proteome</keyword>
<dbReference type="RefSeq" id="WP_253304069.1">
    <property type="nucleotide sequence ID" value="NZ_CP099582.1"/>
</dbReference>
<accession>A0A9E7MWG9</accession>
<feature type="transmembrane region" description="Helical" evidence="1">
    <location>
        <begin position="69"/>
        <end position="87"/>
    </location>
</feature>
<dbReference type="Proteomes" id="UP001055732">
    <property type="component" value="Chromosome"/>
</dbReference>
<evidence type="ECO:0000256" key="1">
    <source>
        <dbReference type="SAM" id="Phobius"/>
    </source>
</evidence>
<organism evidence="2 3">
    <name type="scientific">Thermococcus aggregans</name>
    <dbReference type="NCBI Taxonomy" id="110163"/>
    <lineage>
        <taxon>Archaea</taxon>
        <taxon>Methanobacteriati</taxon>
        <taxon>Methanobacteriota</taxon>
        <taxon>Thermococci</taxon>
        <taxon>Thermococcales</taxon>
        <taxon>Thermococcaceae</taxon>
        <taxon>Thermococcus</taxon>
    </lineage>
</organism>
<evidence type="ECO:0000313" key="2">
    <source>
        <dbReference type="EMBL" id="USS40112.1"/>
    </source>
</evidence>
<keyword evidence="1" id="KW-0472">Membrane</keyword>
<proteinExistence type="predicted"/>
<reference evidence="2" key="1">
    <citation type="journal article" date="1998" name="Int. J. Syst. Bacteriol. 48 Pt">
        <title>Thermococcus guaymasensis sp. nov. and Thermococcus aggregans sp. nov., two novel thermophilic archaea isolated from the Guaymas Basin hydrothermal vent site.</title>
        <authorList>
            <person name="Canganella F."/>
            <person name="Jones W.J."/>
            <person name="Gambacorta A."/>
            <person name="Antranikian G."/>
        </authorList>
    </citation>
    <scope>NUCLEOTIDE SEQUENCE</scope>
    <source>
        <strain evidence="2">TY</strain>
    </source>
</reference>
<dbReference type="AlphaFoldDB" id="A0A9E7MWG9"/>
<feature type="transmembrane region" description="Helical" evidence="1">
    <location>
        <begin position="93"/>
        <end position="113"/>
    </location>
</feature>
<dbReference type="KEGG" id="tagg:NF865_07165"/>
<keyword evidence="1" id="KW-0812">Transmembrane</keyword>
<reference evidence="2" key="2">
    <citation type="submission" date="2022-06" db="EMBL/GenBank/DDBJ databases">
        <authorList>
            <person name="Park Y.-J."/>
        </authorList>
    </citation>
    <scope>NUCLEOTIDE SEQUENCE</scope>
    <source>
        <strain evidence="2">TY</strain>
    </source>
</reference>
<dbReference type="EMBL" id="CP099582">
    <property type="protein sequence ID" value="USS40112.1"/>
    <property type="molecule type" value="Genomic_DNA"/>
</dbReference>
<name>A0A9E7MWG9_THEAG</name>
<keyword evidence="1" id="KW-1133">Transmembrane helix</keyword>
<sequence length="117" mass="13511">MKERGTLLWSYTIFPNLDPKTWAEVQKMWVDIEKQRIDVEKQKLKSLNDIVTFGVNKLEEYYLKKMPKLVWPVYGIMGLVILASGYLTYQGRISGDTFAFLMGTIAGYLISVISKHT</sequence>
<protein>
    <submittedName>
        <fullName evidence="2">Uncharacterized protein</fullName>
    </submittedName>
</protein>
<gene>
    <name evidence="2" type="ORF">NF865_07165</name>
</gene>